<proteinExistence type="predicted"/>
<reference evidence="2 3" key="2">
    <citation type="submission" date="2024-05" db="EMBL/GenBank/DDBJ databases">
        <authorList>
            <person name="Chen Y."/>
            <person name="Shah S."/>
            <person name="Dougan E. K."/>
            <person name="Thang M."/>
            <person name="Chan C."/>
        </authorList>
    </citation>
    <scope>NUCLEOTIDE SEQUENCE [LARGE SCALE GENOMIC DNA]</scope>
</reference>
<protein>
    <submittedName>
        <fullName evidence="2">GTP-binding protein</fullName>
    </submittedName>
</protein>
<reference evidence="1" key="1">
    <citation type="submission" date="2022-10" db="EMBL/GenBank/DDBJ databases">
        <authorList>
            <person name="Chen Y."/>
            <person name="Dougan E. K."/>
            <person name="Chan C."/>
            <person name="Rhodes N."/>
            <person name="Thang M."/>
        </authorList>
    </citation>
    <scope>NUCLEOTIDE SEQUENCE</scope>
</reference>
<dbReference type="EMBL" id="CAMXCT010005113">
    <property type="protein sequence ID" value="CAI4011460.1"/>
    <property type="molecule type" value="Genomic_DNA"/>
</dbReference>
<dbReference type="EMBL" id="CAMXCT020005113">
    <property type="protein sequence ID" value="CAL1164835.1"/>
    <property type="molecule type" value="Genomic_DNA"/>
</dbReference>
<comment type="caution">
    <text evidence="1">The sequence shown here is derived from an EMBL/GenBank/DDBJ whole genome shotgun (WGS) entry which is preliminary data.</text>
</comment>
<evidence type="ECO:0000313" key="1">
    <source>
        <dbReference type="EMBL" id="CAI4011460.1"/>
    </source>
</evidence>
<evidence type="ECO:0000313" key="3">
    <source>
        <dbReference type="Proteomes" id="UP001152797"/>
    </source>
</evidence>
<dbReference type="AlphaFoldDB" id="A0A9P1DKS5"/>
<dbReference type="InterPro" id="IPR027417">
    <property type="entry name" value="P-loop_NTPase"/>
</dbReference>
<dbReference type="EMBL" id="CAMXCT030005113">
    <property type="protein sequence ID" value="CAL4798772.1"/>
    <property type="molecule type" value="Genomic_DNA"/>
</dbReference>
<name>A0A9P1DKS5_9DINO</name>
<dbReference type="Proteomes" id="UP001152797">
    <property type="component" value="Unassembled WGS sequence"/>
</dbReference>
<dbReference type="Gene3D" id="3.40.50.300">
    <property type="entry name" value="P-loop containing nucleotide triphosphate hydrolases"/>
    <property type="match status" value="1"/>
</dbReference>
<dbReference type="SUPFAM" id="SSF52540">
    <property type="entry name" value="P-loop containing nucleoside triphosphate hydrolases"/>
    <property type="match status" value="1"/>
</dbReference>
<dbReference type="OrthoDB" id="412454at2759"/>
<gene>
    <name evidence="1" type="ORF">C1SCF055_LOCUS36619</name>
</gene>
<accession>A0A9P1DKS5</accession>
<organism evidence="1">
    <name type="scientific">Cladocopium goreaui</name>
    <dbReference type="NCBI Taxonomy" id="2562237"/>
    <lineage>
        <taxon>Eukaryota</taxon>
        <taxon>Sar</taxon>
        <taxon>Alveolata</taxon>
        <taxon>Dinophyceae</taxon>
        <taxon>Suessiales</taxon>
        <taxon>Symbiodiniaceae</taxon>
        <taxon>Cladocopium</taxon>
    </lineage>
</organism>
<sequence length="330" mass="36427">MAECGIQTLANVQMLPFALKFCSGTTLSTLRTAASMFSEAIPESSLLWSELLSESSAFLHDDKTSTMQKAQRLSAAVERCKLQREDADAADAPIERPPVNKSQRYRLIVTGARGSGISSLVQLMARRDELKSHQGKDMSLMNFSAELNNQKLSISAVDKRSTAIVTPFSAALYNGHSAALFVFDASCMEDSLNKAAWCIAELKQTVGPNKFRLMPKLLVCHKADLLPKESPQKLLRQLPAICEALLTSYGMDLVFTSREDPGSVDLAVALAAEHWPETGPDDASRKFPTISRQQLRPTRTVVRRNTVVNSQPRRPANILEELRARVPRVE</sequence>
<evidence type="ECO:0000313" key="2">
    <source>
        <dbReference type="EMBL" id="CAL4798772.1"/>
    </source>
</evidence>
<keyword evidence="3" id="KW-1185">Reference proteome</keyword>